<organism evidence="1 2">
    <name type="scientific">Microcella humidisoli</name>
    <dbReference type="NCBI Taxonomy" id="2963406"/>
    <lineage>
        <taxon>Bacteria</taxon>
        <taxon>Bacillati</taxon>
        <taxon>Actinomycetota</taxon>
        <taxon>Actinomycetes</taxon>
        <taxon>Micrococcales</taxon>
        <taxon>Microbacteriaceae</taxon>
        <taxon>Microcella</taxon>
    </lineage>
</organism>
<protein>
    <recommendedName>
        <fullName evidence="3">Nucleoside-diphosphate-sugar epimerase</fullName>
    </recommendedName>
</protein>
<keyword evidence="2" id="KW-1185">Reference proteome</keyword>
<accession>A0ABY5FWF8</accession>
<proteinExistence type="predicted"/>
<dbReference type="Gene3D" id="3.40.50.720">
    <property type="entry name" value="NAD(P)-binding Rossmann-like Domain"/>
    <property type="match status" value="1"/>
</dbReference>
<dbReference type="RefSeq" id="WP_255159248.1">
    <property type="nucleotide sequence ID" value="NZ_CP101497.1"/>
</dbReference>
<dbReference type="InterPro" id="IPR036291">
    <property type="entry name" value="NAD(P)-bd_dom_sf"/>
</dbReference>
<dbReference type="SUPFAM" id="SSF51735">
    <property type="entry name" value="NAD(P)-binding Rossmann-fold domains"/>
    <property type="match status" value="1"/>
</dbReference>
<name>A0ABY5FWF8_9MICO</name>
<evidence type="ECO:0008006" key="3">
    <source>
        <dbReference type="Google" id="ProtNLM"/>
    </source>
</evidence>
<sequence>MTDLHVIFGTGPVARATMESLRRRDLPVRMVNRSGRYPGGEAPAGVEVLAGDARDAAFARQAAAGASVVYQCLNPEYHEWIELFPALQNGVLAAAEANEALLVSMENVYGYGRPDGAPLTEQSPLNAHTRKGRLRNGMAEQLRLAHESGRVRVTTGRASDYYGPGGGMASPMGDLVFPAVLAGGTARLYGSPDRVHSYTFIPDIGEGLAVLGTDPRAIGRIWHLPNDPQPQTSRQMVHTAFRLAGTTGKIAGTPTWIFRLLGLRDRTIREVVEMAYEFEEDFVVDSSAISTELGVRATPIDEAIAITLDSYR</sequence>
<reference evidence="1" key="1">
    <citation type="submission" date="2022-07" db="EMBL/GenBank/DDBJ databases">
        <title>Taxonomic analysis of Microcella humidisoli nov. sp., isolated from riverside soil.</title>
        <authorList>
            <person name="Molina K.M."/>
            <person name="Kim S.B."/>
        </authorList>
    </citation>
    <scope>NUCLEOTIDE SEQUENCE</scope>
    <source>
        <strain evidence="1">MMS21-STM10</strain>
    </source>
</reference>
<evidence type="ECO:0000313" key="1">
    <source>
        <dbReference type="EMBL" id="UTT62106.1"/>
    </source>
</evidence>
<gene>
    <name evidence="1" type="ORF">NNL39_10600</name>
</gene>
<evidence type="ECO:0000313" key="2">
    <source>
        <dbReference type="Proteomes" id="UP001060039"/>
    </source>
</evidence>
<dbReference type="Proteomes" id="UP001060039">
    <property type="component" value="Chromosome"/>
</dbReference>
<dbReference type="EMBL" id="CP101497">
    <property type="protein sequence ID" value="UTT62106.1"/>
    <property type="molecule type" value="Genomic_DNA"/>
</dbReference>